<dbReference type="STRING" id="78915.A0A4P9XWP8"/>
<protein>
    <submittedName>
        <fullName evidence="7">Major facilitator superfamily domain-containing protein</fullName>
    </submittedName>
</protein>
<feature type="compositionally biased region" description="Basic and acidic residues" evidence="5">
    <location>
        <begin position="215"/>
        <end position="229"/>
    </location>
</feature>
<evidence type="ECO:0000256" key="4">
    <source>
        <dbReference type="ARBA" id="ARBA00023136"/>
    </source>
</evidence>
<keyword evidence="3 6" id="KW-1133">Transmembrane helix</keyword>
<evidence type="ECO:0000256" key="5">
    <source>
        <dbReference type="SAM" id="MobiDB-lite"/>
    </source>
</evidence>
<keyword evidence="4 6" id="KW-0472">Membrane</keyword>
<feature type="region of interest" description="Disordered" evidence="5">
    <location>
        <begin position="257"/>
        <end position="295"/>
    </location>
</feature>
<feature type="transmembrane region" description="Helical" evidence="6">
    <location>
        <begin position="57"/>
        <end position="76"/>
    </location>
</feature>
<dbReference type="InterPro" id="IPR011701">
    <property type="entry name" value="MFS"/>
</dbReference>
<feature type="transmembrane region" description="Helical" evidence="6">
    <location>
        <begin position="88"/>
        <end position="107"/>
    </location>
</feature>
<dbReference type="Gene3D" id="1.20.1250.20">
    <property type="entry name" value="MFS general substrate transporter like domains"/>
    <property type="match status" value="2"/>
</dbReference>
<dbReference type="PANTHER" id="PTHR21576:SF158">
    <property type="entry name" value="RIBOSOMAL RNA-PROCESSING PROTEIN 12-LIKE CONSERVED DOMAIN-CONTAINING PROTEIN"/>
    <property type="match status" value="1"/>
</dbReference>
<proteinExistence type="predicted"/>
<feature type="transmembrane region" description="Helical" evidence="6">
    <location>
        <begin position="113"/>
        <end position="138"/>
    </location>
</feature>
<feature type="transmembrane region" description="Helical" evidence="6">
    <location>
        <begin position="425"/>
        <end position="448"/>
    </location>
</feature>
<evidence type="ECO:0000313" key="7">
    <source>
        <dbReference type="EMBL" id="RKP10726.1"/>
    </source>
</evidence>
<dbReference type="AlphaFoldDB" id="A0A4P9XWP8"/>
<organism evidence="7 8">
    <name type="scientific">Thamnocephalis sphaerospora</name>
    <dbReference type="NCBI Taxonomy" id="78915"/>
    <lineage>
        <taxon>Eukaryota</taxon>
        <taxon>Fungi</taxon>
        <taxon>Fungi incertae sedis</taxon>
        <taxon>Zoopagomycota</taxon>
        <taxon>Zoopagomycotina</taxon>
        <taxon>Zoopagomycetes</taxon>
        <taxon>Zoopagales</taxon>
        <taxon>Sigmoideomycetaceae</taxon>
        <taxon>Thamnocephalis</taxon>
    </lineage>
</organism>
<feature type="region of interest" description="Disordered" evidence="5">
    <location>
        <begin position="215"/>
        <end position="235"/>
    </location>
</feature>
<evidence type="ECO:0000256" key="6">
    <source>
        <dbReference type="SAM" id="Phobius"/>
    </source>
</evidence>
<feature type="transmembrane region" description="Helical" evidence="6">
    <location>
        <begin position="399"/>
        <end position="419"/>
    </location>
</feature>
<reference evidence="8" key="1">
    <citation type="journal article" date="2018" name="Nat. Microbiol.">
        <title>Leveraging single-cell genomics to expand the fungal tree of life.</title>
        <authorList>
            <person name="Ahrendt S.R."/>
            <person name="Quandt C.A."/>
            <person name="Ciobanu D."/>
            <person name="Clum A."/>
            <person name="Salamov A."/>
            <person name="Andreopoulos B."/>
            <person name="Cheng J.F."/>
            <person name="Woyke T."/>
            <person name="Pelin A."/>
            <person name="Henrissat B."/>
            <person name="Reynolds N.K."/>
            <person name="Benny G.L."/>
            <person name="Smith M.E."/>
            <person name="James T.Y."/>
            <person name="Grigoriev I.V."/>
        </authorList>
    </citation>
    <scope>NUCLEOTIDE SEQUENCE [LARGE SCALE GENOMIC DNA]</scope>
    <source>
        <strain evidence="8">RSA 1356</strain>
    </source>
</reference>
<name>A0A4P9XWP8_9FUNG</name>
<sequence length="526" mass="56302">MALSAIRAFFQRHANKYTLSLVCTAMGSLFASVLYIFPLIGPSLKERLGYSMKQLNFVAASGNVGSYVFEPLAGICTDWTGSRRTVRIGAVLMFVGYIGLSLLYNGALGGGSFLLGALFLFLMGASASTISITLSISACNSSTETMRGKALGVVLTCTSISSAVYTGIRGLMSVISGGNVDTGAFLLTLAIVATTVHILVSLGLLESPLDESARDEAVDRLESEEESQHEGASPSEVPEIAAIIAEYPRASLDADNESDAAEYMSSDGETTNLLKPPPHRKSHEATDISPGTQPTFSGDTNLTFKSQKESLVILLTSLAFWLVCFIRFFDESVSIMYLNNTGSMVRELQLSRDPWTSDGEIARLEGLQSTAMGISACAGALTVGILGDYLRSKSSDGSMWLMTGTIVLKLAVQIVIYFASNPHALLVTSIISAIANSFMGNIIYIVMFDLWSGPNFGRNSGLTAPFPAVGAQLFSYIFGAIYDRNRSDGCSGASCYRSAFLMSACTYLATLTAVLALWWKLRKLSH</sequence>
<feature type="transmembrane region" description="Helical" evidence="6">
    <location>
        <begin position="150"/>
        <end position="172"/>
    </location>
</feature>
<feature type="transmembrane region" description="Helical" evidence="6">
    <location>
        <begin position="184"/>
        <end position="205"/>
    </location>
</feature>
<gene>
    <name evidence="7" type="ORF">THASP1DRAFT_21597</name>
</gene>
<dbReference type="InterPro" id="IPR036259">
    <property type="entry name" value="MFS_trans_sf"/>
</dbReference>
<dbReference type="GO" id="GO:0022857">
    <property type="term" value="F:transmembrane transporter activity"/>
    <property type="evidence" value="ECO:0007669"/>
    <property type="project" value="InterPro"/>
</dbReference>
<keyword evidence="8" id="KW-1185">Reference proteome</keyword>
<keyword evidence="2 6" id="KW-0812">Transmembrane</keyword>
<feature type="transmembrane region" description="Helical" evidence="6">
    <location>
        <begin position="17"/>
        <end position="37"/>
    </location>
</feature>
<accession>A0A4P9XWP8</accession>
<evidence type="ECO:0000256" key="2">
    <source>
        <dbReference type="ARBA" id="ARBA00022692"/>
    </source>
</evidence>
<dbReference type="SUPFAM" id="SSF103473">
    <property type="entry name" value="MFS general substrate transporter"/>
    <property type="match status" value="1"/>
</dbReference>
<dbReference type="EMBL" id="KZ992439">
    <property type="protein sequence ID" value="RKP10726.1"/>
    <property type="molecule type" value="Genomic_DNA"/>
</dbReference>
<feature type="transmembrane region" description="Helical" evidence="6">
    <location>
        <begin position="460"/>
        <end position="479"/>
    </location>
</feature>
<feature type="transmembrane region" description="Helical" evidence="6">
    <location>
        <begin position="499"/>
        <end position="519"/>
    </location>
</feature>
<dbReference type="Pfam" id="PF07690">
    <property type="entry name" value="MFS_1"/>
    <property type="match status" value="1"/>
</dbReference>
<dbReference type="GO" id="GO:0016020">
    <property type="term" value="C:membrane"/>
    <property type="evidence" value="ECO:0007669"/>
    <property type="project" value="UniProtKB-SubCell"/>
</dbReference>
<comment type="subcellular location">
    <subcellularLocation>
        <location evidence="1">Membrane</location>
        <topology evidence="1">Multi-pass membrane protein</topology>
    </subcellularLocation>
</comment>
<dbReference type="PANTHER" id="PTHR21576">
    <property type="entry name" value="UNCHARACTERIZED NODULIN-LIKE PROTEIN"/>
    <property type="match status" value="1"/>
</dbReference>
<feature type="transmembrane region" description="Helical" evidence="6">
    <location>
        <begin position="311"/>
        <end position="329"/>
    </location>
</feature>
<dbReference type="OrthoDB" id="410267at2759"/>
<evidence type="ECO:0000313" key="8">
    <source>
        <dbReference type="Proteomes" id="UP000271241"/>
    </source>
</evidence>
<evidence type="ECO:0000256" key="3">
    <source>
        <dbReference type="ARBA" id="ARBA00022989"/>
    </source>
</evidence>
<evidence type="ECO:0000256" key="1">
    <source>
        <dbReference type="ARBA" id="ARBA00004141"/>
    </source>
</evidence>
<dbReference type="Proteomes" id="UP000271241">
    <property type="component" value="Unassembled WGS sequence"/>
</dbReference>